<dbReference type="InterPro" id="IPR050344">
    <property type="entry name" value="Peptidase_M1_aminopeptidases"/>
</dbReference>
<keyword evidence="27" id="KW-1185">Reference proteome</keyword>
<evidence type="ECO:0000256" key="20">
    <source>
        <dbReference type="PIRSR" id="PIRSR634016-3"/>
    </source>
</evidence>
<keyword evidence="18" id="KW-0449">Lipoprotein</keyword>
<evidence type="ECO:0000256" key="13">
    <source>
        <dbReference type="ARBA" id="ARBA00022968"/>
    </source>
</evidence>
<dbReference type="SUPFAM" id="SSF55486">
    <property type="entry name" value="Metalloproteases ('zincins'), catalytic domain"/>
    <property type="match status" value="1"/>
</dbReference>
<comment type="similarity">
    <text evidence="3">Belongs to the peptidase M1 family.</text>
</comment>
<dbReference type="GO" id="GO:0008270">
    <property type="term" value="F:zinc ion binding"/>
    <property type="evidence" value="ECO:0007669"/>
    <property type="project" value="InterPro"/>
</dbReference>
<dbReference type="GO" id="GO:0005886">
    <property type="term" value="C:plasma membrane"/>
    <property type="evidence" value="ECO:0007669"/>
    <property type="project" value="UniProtKB-SubCell"/>
</dbReference>
<feature type="domain" description="Peptidase M1 membrane alanine aminopeptidase" evidence="23">
    <location>
        <begin position="336"/>
        <end position="558"/>
    </location>
</feature>
<feature type="binding site" evidence="20">
    <location>
        <position position="405"/>
    </location>
    <ligand>
        <name>Zn(2+)</name>
        <dbReference type="ChEBI" id="CHEBI:29105"/>
        <note>catalytic</note>
    </ligand>
</feature>
<keyword evidence="12 20" id="KW-0862">Zinc</keyword>
<feature type="compositionally biased region" description="Low complexity" evidence="22">
    <location>
        <begin position="992"/>
        <end position="1007"/>
    </location>
</feature>
<evidence type="ECO:0000256" key="15">
    <source>
        <dbReference type="ARBA" id="ARBA00023049"/>
    </source>
</evidence>
<evidence type="ECO:0000256" key="6">
    <source>
        <dbReference type="ARBA" id="ARBA00022622"/>
    </source>
</evidence>
<dbReference type="PRINTS" id="PR00756">
    <property type="entry name" value="ALADIPTASE"/>
</dbReference>
<comment type="subcellular location">
    <subcellularLocation>
        <location evidence="2">Cell membrane</location>
        <topology evidence="2">Lipid-anchor</topology>
        <topology evidence="2">GPI-anchor</topology>
    </subcellularLocation>
    <subcellularLocation>
        <location evidence="1">Membrane</location>
        <topology evidence="1">Single-pass type II membrane protein</topology>
    </subcellularLocation>
</comment>
<dbReference type="OrthoDB" id="10031169at2759"/>
<evidence type="ECO:0000256" key="19">
    <source>
        <dbReference type="PIRSR" id="PIRSR634016-1"/>
    </source>
</evidence>
<evidence type="ECO:0000256" key="11">
    <source>
        <dbReference type="ARBA" id="ARBA00022801"/>
    </source>
</evidence>
<evidence type="ECO:0000256" key="16">
    <source>
        <dbReference type="ARBA" id="ARBA00023136"/>
    </source>
</evidence>
<evidence type="ECO:0000256" key="18">
    <source>
        <dbReference type="ARBA" id="ARBA00023288"/>
    </source>
</evidence>
<sequence>MPISTRCTTVRPNARHCGLVYEQRRRTLIVDAVIIVIIVVVTIDRCGPDSTMVRCVLTVLSWCAVLPWCHRGVSAQSNYPRSLNSGWDTGNGGFANNATGGTMDVFRLPPGITPVSYALEVATDFERMAYAGRVTIVVKPLVTATNRIVLNSKDLRVTGVEIFDHKTAKPVAIKQYYPVDKNEQLVIELSCAGSRCLTQSRLYAVQIAFEAALRNDMTGYYKSSYKHDNVTKWLAITKFEPTFARRAFPCFDEPALKTPFKVSLKRRSDQISLSNMPLANSSKIQGTNTYWDHFQETPPTSTYLVAFFVGEFYAMKTRTFGVYTHSKYISQAEYIADESPRLIEAMENYTGINYMLPKLDLLAIPDFAAGAMENWGLNTYRERLLLVTENSKTKVKEFVTTVVQHELSHQWFGDLVTCAWWDYLWLNEGFATFFEYFATKTVEPDWRLEDVFVYEVHQLALEADQEPTHPISGSVQTPAEIKNFFDNISYSKAGAVLRMLLYTVTEQNFKKALNYYLEDNKYAAATPEDLWTAFENVLFEEEFELGDNITVTEFMESWTEQSGYPLVRVKRENDTFVVTQERFLTELTSETDVSEWIVGLTYTTEDERNFSDVVPKTWLTGNKTVLLNQSDSGWFIFNLQSIGFYRVNYEPDNWDALINQLYNDCNVIHVLNRAQLIDDAFNLAEANQLDYILVLMLSEYLKKENDVIPWYSAKNGFEYLLYRTRRCPHCYKHVKTYVGYLAGLIYAKTEDLVTNHPDGLAAADHSAKTGWNAFSRWACDLGDEHCIKSAMFYFNRWNRGKKIPADIKDAAFCAGVKYGTPIVWNKILGVYVNSDCASDRQSAQLALACSQDPVVLSKYLDFMFDGYDGPIRPQDFRVIYQTLATKPQGISALIEFVTNKLDRIVNEIINGEQVATAIYSLLASRVATDIEIALVCVYSRSNSTRSPSVPAHLQARFNRSYGAVDENLAWFKTYHGKVGEWAKNTVHKLGLDTEPTTSSTTEVPTTETSDESDETTPSSAGPSNHRSSGYFISRTIIIAPKITSKTEQLLSHVEELIENVKENKSSAVRHNISTNQYSMFTLYRSPQQY</sequence>
<feature type="binding site" evidence="20">
    <location>
        <position position="428"/>
    </location>
    <ligand>
        <name>Zn(2+)</name>
        <dbReference type="ChEBI" id="CHEBI:29105"/>
        <note>catalytic</note>
    </ligand>
</feature>
<organism evidence="26 27">
    <name type="scientific">Cinara cedri</name>
    <dbReference type="NCBI Taxonomy" id="506608"/>
    <lineage>
        <taxon>Eukaryota</taxon>
        <taxon>Metazoa</taxon>
        <taxon>Ecdysozoa</taxon>
        <taxon>Arthropoda</taxon>
        <taxon>Hexapoda</taxon>
        <taxon>Insecta</taxon>
        <taxon>Pterygota</taxon>
        <taxon>Neoptera</taxon>
        <taxon>Paraneoptera</taxon>
        <taxon>Hemiptera</taxon>
        <taxon>Sternorrhyncha</taxon>
        <taxon>Aphidomorpha</taxon>
        <taxon>Aphidoidea</taxon>
        <taxon>Aphididae</taxon>
        <taxon>Lachninae</taxon>
        <taxon>Cinara</taxon>
    </lineage>
</organism>
<feature type="region of interest" description="Disordered" evidence="22">
    <location>
        <begin position="991"/>
        <end position="1027"/>
    </location>
</feature>
<dbReference type="Gene3D" id="2.60.40.1910">
    <property type="match status" value="1"/>
</dbReference>
<evidence type="ECO:0000256" key="4">
    <source>
        <dbReference type="ARBA" id="ARBA00022438"/>
    </source>
</evidence>
<dbReference type="FunFam" id="1.10.390.10:FF:000013">
    <property type="entry name" value="Aminopeptidase N"/>
    <property type="match status" value="1"/>
</dbReference>
<keyword evidence="10" id="KW-0732">Signal</keyword>
<keyword evidence="4 26" id="KW-0031">Aminopeptidase</keyword>
<dbReference type="InterPro" id="IPR014782">
    <property type="entry name" value="Peptidase_M1_dom"/>
</dbReference>
<comment type="cofactor">
    <cofactor evidence="20">
        <name>Zn(2+)</name>
        <dbReference type="ChEBI" id="CHEBI:29105"/>
    </cofactor>
    <text evidence="20">Binds 1 zinc ion per subunit.</text>
</comment>
<evidence type="ECO:0000256" key="21">
    <source>
        <dbReference type="PIRSR" id="PIRSR634016-4"/>
    </source>
</evidence>
<dbReference type="GO" id="GO:0098552">
    <property type="term" value="C:side of membrane"/>
    <property type="evidence" value="ECO:0007669"/>
    <property type="project" value="UniProtKB-KW"/>
</dbReference>
<evidence type="ECO:0000259" key="23">
    <source>
        <dbReference type="Pfam" id="PF01433"/>
    </source>
</evidence>
<name>A0A5E4NAL1_9HEMI</name>
<feature type="binding site" evidence="20">
    <location>
        <position position="409"/>
    </location>
    <ligand>
        <name>Zn(2+)</name>
        <dbReference type="ChEBI" id="CHEBI:29105"/>
        <note>catalytic</note>
    </ligand>
</feature>
<evidence type="ECO:0000256" key="17">
    <source>
        <dbReference type="ARBA" id="ARBA00023180"/>
    </source>
</evidence>
<dbReference type="Gene3D" id="1.10.390.10">
    <property type="entry name" value="Neutral Protease Domain 2"/>
    <property type="match status" value="1"/>
</dbReference>
<dbReference type="FunFam" id="2.60.40.1730:FF:000001">
    <property type="entry name" value="Leucyl-cystinyl aminopeptidase"/>
    <property type="match status" value="1"/>
</dbReference>
<evidence type="ECO:0000256" key="7">
    <source>
        <dbReference type="ARBA" id="ARBA00022670"/>
    </source>
</evidence>
<keyword evidence="15" id="KW-0482">Metalloprotease</keyword>
<dbReference type="Pfam" id="PF11838">
    <property type="entry name" value="ERAP1_C"/>
    <property type="match status" value="1"/>
</dbReference>
<evidence type="ECO:0000256" key="8">
    <source>
        <dbReference type="ARBA" id="ARBA00022692"/>
    </source>
</evidence>
<dbReference type="Gene3D" id="2.60.40.1730">
    <property type="entry name" value="tricorn interacting facor f3 domain"/>
    <property type="match status" value="1"/>
</dbReference>
<feature type="domain" description="ERAP1-like C-terminal" evidence="24">
    <location>
        <begin position="634"/>
        <end position="933"/>
    </location>
</feature>
<keyword evidence="14" id="KW-1133">Transmembrane helix</keyword>
<keyword evidence="9 20" id="KW-0479">Metal-binding</keyword>
<dbReference type="InterPro" id="IPR034016">
    <property type="entry name" value="M1_APN-typ"/>
</dbReference>
<evidence type="ECO:0000259" key="24">
    <source>
        <dbReference type="Pfam" id="PF11838"/>
    </source>
</evidence>
<evidence type="ECO:0000256" key="5">
    <source>
        <dbReference type="ARBA" id="ARBA00022475"/>
    </source>
</evidence>
<proteinExistence type="inferred from homology"/>
<dbReference type="GO" id="GO:0006508">
    <property type="term" value="P:proteolysis"/>
    <property type="evidence" value="ECO:0007669"/>
    <property type="project" value="UniProtKB-KW"/>
</dbReference>
<dbReference type="SUPFAM" id="SSF63737">
    <property type="entry name" value="Leukotriene A4 hydrolase N-terminal domain"/>
    <property type="match status" value="1"/>
</dbReference>
<evidence type="ECO:0000313" key="26">
    <source>
        <dbReference type="EMBL" id="VVC40909.1"/>
    </source>
</evidence>
<feature type="site" description="Transition state stabilizer" evidence="21">
    <location>
        <position position="490"/>
    </location>
</feature>
<dbReference type="InterPro" id="IPR045357">
    <property type="entry name" value="Aminopeptidase_N-like_N"/>
</dbReference>
<dbReference type="Pfam" id="PF17900">
    <property type="entry name" value="Peptidase_M1_N"/>
    <property type="match status" value="1"/>
</dbReference>
<reference evidence="26 27" key="1">
    <citation type="submission" date="2019-08" db="EMBL/GenBank/DDBJ databases">
        <authorList>
            <person name="Alioto T."/>
            <person name="Alioto T."/>
            <person name="Gomez Garrido J."/>
        </authorList>
    </citation>
    <scope>NUCLEOTIDE SEQUENCE [LARGE SCALE GENOMIC DNA]</scope>
</reference>
<evidence type="ECO:0000256" key="22">
    <source>
        <dbReference type="SAM" id="MobiDB-lite"/>
    </source>
</evidence>
<evidence type="ECO:0000313" key="27">
    <source>
        <dbReference type="Proteomes" id="UP000325440"/>
    </source>
</evidence>
<feature type="domain" description="Aminopeptidase N-like N-terminal" evidence="25">
    <location>
        <begin position="114"/>
        <end position="304"/>
    </location>
</feature>
<keyword evidence="13" id="KW-0735">Signal-anchor</keyword>
<dbReference type="InterPro" id="IPR001930">
    <property type="entry name" value="Peptidase_M1"/>
</dbReference>
<evidence type="ECO:0000256" key="3">
    <source>
        <dbReference type="ARBA" id="ARBA00010136"/>
    </source>
</evidence>
<dbReference type="AlphaFoldDB" id="A0A5E4NAL1"/>
<dbReference type="InterPro" id="IPR024571">
    <property type="entry name" value="ERAP1-like_C_dom"/>
</dbReference>
<keyword evidence="5" id="KW-1003">Cell membrane</keyword>
<keyword evidence="17" id="KW-0325">Glycoprotein</keyword>
<evidence type="ECO:0000256" key="12">
    <source>
        <dbReference type="ARBA" id="ARBA00022833"/>
    </source>
</evidence>
<dbReference type="EMBL" id="CABPRJ010001909">
    <property type="protein sequence ID" value="VVC40909.1"/>
    <property type="molecule type" value="Genomic_DNA"/>
</dbReference>
<dbReference type="GO" id="GO:0042277">
    <property type="term" value="F:peptide binding"/>
    <property type="evidence" value="ECO:0007669"/>
    <property type="project" value="TreeGrafter"/>
</dbReference>
<evidence type="ECO:0000256" key="1">
    <source>
        <dbReference type="ARBA" id="ARBA00004606"/>
    </source>
</evidence>
<evidence type="ECO:0000256" key="9">
    <source>
        <dbReference type="ARBA" id="ARBA00022723"/>
    </source>
</evidence>
<keyword evidence="11" id="KW-0378">Hydrolase</keyword>
<dbReference type="GO" id="GO:0005737">
    <property type="term" value="C:cytoplasm"/>
    <property type="evidence" value="ECO:0007669"/>
    <property type="project" value="TreeGrafter"/>
</dbReference>
<evidence type="ECO:0000259" key="25">
    <source>
        <dbReference type="Pfam" id="PF17900"/>
    </source>
</evidence>
<dbReference type="Pfam" id="PF01433">
    <property type="entry name" value="Peptidase_M1"/>
    <property type="match status" value="1"/>
</dbReference>
<dbReference type="InterPro" id="IPR042097">
    <property type="entry name" value="Aminopeptidase_N-like_N_sf"/>
</dbReference>
<dbReference type="PANTHER" id="PTHR11533">
    <property type="entry name" value="PROTEASE M1 ZINC METALLOPROTEASE"/>
    <property type="match status" value="1"/>
</dbReference>
<gene>
    <name evidence="26" type="ORF">CINCED_3A002040</name>
</gene>
<accession>A0A5E4NAL1</accession>
<keyword evidence="6" id="KW-0336">GPI-anchor</keyword>
<dbReference type="GO" id="GO:0043171">
    <property type="term" value="P:peptide catabolic process"/>
    <property type="evidence" value="ECO:0007669"/>
    <property type="project" value="TreeGrafter"/>
</dbReference>
<evidence type="ECO:0000256" key="14">
    <source>
        <dbReference type="ARBA" id="ARBA00022989"/>
    </source>
</evidence>
<protein>
    <submittedName>
        <fullName evidence="26">Aminopeptidase N-type,ERAP1-like C-terminal domain,Peptidase M1, membrane alanine aminopeptidase, N</fullName>
    </submittedName>
</protein>
<dbReference type="Proteomes" id="UP000325440">
    <property type="component" value="Unassembled WGS sequence"/>
</dbReference>
<keyword evidence="7" id="KW-0645">Protease</keyword>
<dbReference type="Gene3D" id="1.25.50.20">
    <property type="match status" value="1"/>
</dbReference>
<dbReference type="CDD" id="cd09601">
    <property type="entry name" value="M1_APN-Q_like"/>
    <property type="match status" value="1"/>
</dbReference>
<evidence type="ECO:0000256" key="2">
    <source>
        <dbReference type="ARBA" id="ARBA00004609"/>
    </source>
</evidence>
<dbReference type="FunFam" id="2.60.40.1910:FF:000008">
    <property type="entry name" value="Aminopeptidase"/>
    <property type="match status" value="1"/>
</dbReference>
<dbReference type="PANTHER" id="PTHR11533:SF290">
    <property type="entry name" value="AMINOPEPTIDASE"/>
    <property type="match status" value="1"/>
</dbReference>
<keyword evidence="16" id="KW-0472">Membrane</keyword>
<keyword evidence="8" id="KW-0812">Transmembrane</keyword>
<dbReference type="InterPro" id="IPR027268">
    <property type="entry name" value="Peptidase_M4/M1_CTD_sf"/>
</dbReference>
<dbReference type="GO" id="GO:0005615">
    <property type="term" value="C:extracellular space"/>
    <property type="evidence" value="ECO:0007669"/>
    <property type="project" value="TreeGrafter"/>
</dbReference>
<feature type="active site" description="Proton acceptor" evidence="19">
    <location>
        <position position="406"/>
    </location>
</feature>
<dbReference type="GO" id="GO:0070006">
    <property type="term" value="F:metalloaminopeptidase activity"/>
    <property type="evidence" value="ECO:0007669"/>
    <property type="project" value="TreeGrafter"/>
</dbReference>
<evidence type="ECO:0000256" key="10">
    <source>
        <dbReference type="ARBA" id="ARBA00022729"/>
    </source>
</evidence>